<keyword evidence="2" id="KW-1185">Reference proteome</keyword>
<dbReference type="Gene3D" id="2.60.40.1120">
    <property type="entry name" value="Carboxypeptidase-like, regulatory domain"/>
    <property type="match status" value="1"/>
</dbReference>
<organism evidence="1 2">
    <name type="scientific">Aquimarina intermedia</name>
    <dbReference type="NCBI Taxonomy" id="350814"/>
    <lineage>
        <taxon>Bacteria</taxon>
        <taxon>Pseudomonadati</taxon>
        <taxon>Bacteroidota</taxon>
        <taxon>Flavobacteriia</taxon>
        <taxon>Flavobacteriales</taxon>
        <taxon>Flavobacteriaceae</taxon>
        <taxon>Aquimarina</taxon>
    </lineage>
</organism>
<protein>
    <submittedName>
        <fullName evidence="1">Carboxypeptidase-like protein</fullName>
    </submittedName>
</protein>
<sequence length="833" mass="95721">MVIYNRYMKIKILLLFFIVSKLLTAQVVGKVTDIKGTPLPYVNIYIENTYLGTTTNEDGNYAIETNLNTEQTLVFQFLGFKTLKKKVTPTQNPYILNIRLQTETTSLETVVVSTQENPANRIIREAIKYRKVNLAKTKKFTADFYSRGLWRIANAPKQILGQKIGDFNGGLDSTRSGLIYLSETISKIAYQAPDNFQEKIIASKVSGNDNGFSLNSARESNISFYQNTIRLNSEIVSPIADYAFNYYEYTLEGVFFDDRGNLINKIEVQPKRKKDRVFSGYIYIIEDDWEIFGIDLTTTGEAVQIPPIENLIFKQNFTYSEKDKLWVRISQTLDFSFAFFGVSGNGRFTAVYSNYDFNPDFDKNHFTKEILSFSKAANEKDSLYWTGIRPVPLTDEELNDYIKKDSVQQVRTSQKYLDSIDRVTNRPSLLNPLLGYSYDNSFQDWKIDISAPLLGTHFNTIQGWNIGVETSFQKNKKDSRNTFWKLYTTTKYGFGDDRLRGTFGYQQRFNNFSKAMLTITGGIKVQQFNASEPISPLINDITTTLFERNYIKVYERKFAEASYAEEIFNGFRVHGTLSYERRTPLFNNTDQVIIPYEDKAYTSNNPLLPENFMDAPFIEHTIVKANVSTRINFGQEYLSYPDGKFNLGNDTYPTLFLTYEKGFGASEKNYNFDQIKARLLQSFATGNKGRFGYHIKAGYFFNANDIAFIDYHHVNGNQTRIGTTSNYLNTFNLSPYYSNSTNTEYLEAHVEHDFKGWILGKFPLLNKLNWNLVLGAHLLSTPAIKPYTEYSIGIDNLGVGKFKLLRLDYVISNQNNMQEGAFIFGLKFLNLLD</sequence>
<keyword evidence="1" id="KW-0645">Protease</keyword>
<dbReference type="Pfam" id="PF13715">
    <property type="entry name" value="CarbopepD_reg_2"/>
    <property type="match status" value="1"/>
</dbReference>
<dbReference type="InterPro" id="IPR043741">
    <property type="entry name" value="DUF5686"/>
</dbReference>
<name>A0A5S5BYL5_9FLAO</name>
<proteinExistence type="predicted"/>
<keyword evidence="1" id="KW-0121">Carboxypeptidase</keyword>
<dbReference type="EMBL" id="VNHU01000007">
    <property type="protein sequence ID" value="TYP72251.1"/>
    <property type="molecule type" value="Genomic_DNA"/>
</dbReference>
<accession>A0A5S5BYL5</accession>
<dbReference type="AlphaFoldDB" id="A0A5S5BYL5"/>
<keyword evidence="1" id="KW-0378">Hydrolase</keyword>
<gene>
    <name evidence="1" type="ORF">BD809_107136</name>
</gene>
<dbReference type="GO" id="GO:0004180">
    <property type="term" value="F:carboxypeptidase activity"/>
    <property type="evidence" value="ECO:0007669"/>
    <property type="project" value="UniProtKB-KW"/>
</dbReference>
<dbReference type="Proteomes" id="UP000324376">
    <property type="component" value="Unassembled WGS sequence"/>
</dbReference>
<evidence type="ECO:0000313" key="2">
    <source>
        <dbReference type="Proteomes" id="UP000324376"/>
    </source>
</evidence>
<dbReference type="InterPro" id="IPR008969">
    <property type="entry name" value="CarboxyPept-like_regulatory"/>
</dbReference>
<comment type="caution">
    <text evidence="1">The sequence shown here is derived from an EMBL/GenBank/DDBJ whole genome shotgun (WGS) entry which is preliminary data.</text>
</comment>
<reference evidence="1 2" key="1">
    <citation type="submission" date="2019-07" db="EMBL/GenBank/DDBJ databases">
        <title>Genomic Encyclopedia of Archaeal and Bacterial Type Strains, Phase II (KMG-II): from individual species to whole genera.</title>
        <authorList>
            <person name="Goeker M."/>
        </authorList>
    </citation>
    <scope>NUCLEOTIDE SEQUENCE [LARGE SCALE GENOMIC DNA]</scope>
    <source>
        <strain evidence="1 2">DSM 17527</strain>
    </source>
</reference>
<evidence type="ECO:0000313" key="1">
    <source>
        <dbReference type="EMBL" id="TYP72251.1"/>
    </source>
</evidence>
<dbReference type="Pfam" id="PF18939">
    <property type="entry name" value="DUF5686"/>
    <property type="match status" value="1"/>
</dbReference>
<dbReference type="SUPFAM" id="SSF49464">
    <property type="entry name" value="Carboxypeptidase regulatory domain-like"/>
    <property type="match status" value="1"/>
</dbReference>